<comment type="caution">
    <text evidence="1">The sequence shown here is derived from an EMBL/GenBank/DDBJ whole genome shotgun (WGS) entry which is preliminary data.</text>
</comment>
<dbReference type="EMBL" id="JAEVHI010000001">
    <property type="protein sequence ID" value="KAG5304580.1"/>
    <property type="molecule type" value="Genomic_DNA"/>
</dbReference>
<proteinExistence type="predicted"/>
<dbReference type="Proteomes" id="UP000670092">
    <property type="component" value="Unassembled WGS sequence"/>
</dbReference>
<protein>
    <submittedName>
        <fullName evidence="1">Uncharacterized protein</fullName>
    </submittedName>
</protein>
<reference evidence="1 2" key="1">
    <citation type="submission" date="2021-01" db="EMBL/GenBank/DDBJ databases">
        <title>Chromosome-level genome assembly of a human fungal pathogen reveals clustering of transcriptionally co-regulated genes.</title>
        <authorList>
            <person name="Voorhies M."/>
            <person name="Cohen S."/>
            <person name="Shea T.P."/>
            <person name="Petrus S."/>
            <person name="Munoz J.F."/>
            <person name="Poplawski S."/>
            <person name="Goldman W.E."/>
            <person name="Michael T."/>
            <person name="Cuomo C.A."/>
            <person name="Sil A."/>
            <person name="Beyhan S."/>
        </authorList>
    </citation>
    <scope>NUCLEOTIDE SEQUENCE [LARGE SCALE GENOMIC DNA]</scope>
    <source>
        <strain evidence="1 2">G184AR</strain>
    </source>
</reference>
<dbReference type="AlphaFoldDB" id="A0A8H8D784"/>
<accession>A0A8H8D784</accession>
<evidence type="ECO:0000313" key="2">
    <source>
        <dbReference type="Proteomes" id="UP000670092"/>
    </source>
</evidence>
<sequence length="129" mass="14543">MAMKWLVSARYQRKMMRTTGGPAEAQNKLLQPWGVVGTNALYKVAEIKYPNAYPCWNNPDIIPLASYGRSSRAVAAADPNMPSSEKCEKLVVKRDGFEIFAKPAGRFLLYIYLPWQCRIRPGWPGTAAY</sequence>
<evidence type="ECO:0000313" key="1">
    <source>
        <dbReference type="EMBL" id="KAG5304580.1"/>
    </source>
</evidence>
<gene>
    <name evidence="1" type="ORF">I7I52_02967</name>
</gene>
<organism evidence="1 2">
    <name type="scientific">Ajellomyces capsulatus</name>
    <name type="common">Darling's disease fungus</name>
    <name type="synonym">Histoplasma capsulatum</name>
    <dbReference type="NCBI Taxonomy" id="5037"/>
    <lineage>
        <taxon>Eukaryota</taxon>
        <taxon>Fungi</taxon>
        <taxon>Dikarya</taxon>
        <taxon>Ascomycota</taxon>
        <taxon>Pezizomycotina</taxon>
        <taxon>Eurotiomycetes</taxon>
        <taxon>Eurotiomycetidae</taxon>
        <taxon>Onygenales</taxon>
        <taxon>Ajellomycetaceae</taxon>
        <taxon>Histoplasma</taxon>
    </lineage>
</organism>
<name>A0A8H8D784_AJECA</name>
<dbReference type="VEuPathDB" id="FungiDB:I7I52_02967"/>